<evidence type="ECO:0000313" key="3">
    <source>
        <dbReference type="EMBL" id="ANH51285.1"/>
    </source>
</evidence>
<dbReference type="Gene3D" id="2.40.50.260">
    <property type="entry name" value="Nucleic acid-binding protein domain"/>
    <property type="match status" value="1"/>
</dbReference>
<sequence length="260" mass="29562">MRVNEKNFKILTQTLPFYKGVIEDDKDPLESQRYRVRIIGIDDETIPTETLPWATSLDFSLFSGMGFTSFIKKGAYVLVHLFQNDRNQPIIIGVLKGVNNQNEELQSFKDPTGQYPLNDYKNQPDTNNKSKGEKYLKNQVFETESGHYMEFDDSNGDERIHIFHRTGTEILVDKEGTVTINVVKDRNLNVKENQTSVIDKNDTTHIKENKNLTVDKDNATNIKGNNTINIDKDCNITIKGECNITVTGNANIKASNINLN</sequence>
<organism evidence="3 4">
    <name type="scientific">Campylobacter phage PC5</name>
    <dbReference type="NCBI Taxonomy" id="1541690"/>
    <lineage>
        <taxon>Viruses</taxon>
        <taxon>Duplodnaviria</taxon>
        <taxon>Heunggongvirae</taxon>
        <taxon>Uroviricota</taxon>
        <taxon>Caudoviricetes</taxon>
        <taxon>Connertonviridae</taxon>
        <taxon>Fletchervirus</taxon>
        <taxon>Fletchervirus PC5</taxon>
    </lineage>
</organism>
<proteinExistence type="predicted"/>
<dbReference type="EMBL" id="KX229736">
    <property type="protein sequence ID" value="ANH51285.1"/>
    <property type="molecule type" value="Genomic_DNA"/>
</dbReference>
<dbReference type="Pfam" id="PF22178">
    <property type="entry name" value="Gp5_trimer_C"/>
    <property type="match status" value="1"/>
</dbReference>
<keyword evidence="4" id="KW-1185">Reference proteome</keyword>
<feature type="region of interest" description="Disordered" evidence="1">
    <location>
        <begin position="108"/>
        <end position="131"/>
    </location>
</feature>
<dbReference type="Proteomes" id="UP000221511">
    <property type="component" value="Segment"/>
</dbReference>
<feature type="domain" description="Gp5/Type VI secretion system Vgr C-terminal trimerisation" evidence="2">
    <location>
        <begin position="149"/>
        <end position="246"/>
    </location>
</feature>
<dbReference type="SUPFAM" id="SSF69349">
    <property type="entry name" value="Phage fibre proteins"/>
    <property type="match status" value="1"/>
</dbReference>
<name>A0A1B0XVX0_9CAUD</name>
<evidence type="ECO:0000259" key="2">
    <source>
        <dbReference type="Pfam" id="PF22178"/>
    </source>
</evidence>
<evidence type="ECO:0000256" key="1">
    <source>
        <dbReference type="SAM" id="MobiDB-lite"/>
    </source>
</evidence>
<gene>
    <name evidence="3" type="ORF">PC5_00166</name>
</gene>
<dbReference type="SUPFAM" id="SSF69255">
    <property type="entry name" value="gp5 N-terminal domain-like"/>
    <property type="match status" value="1"/>
</dbReference>
<protein>
    <submittedName>
        <fullName evidence="3">Putative baseplate hub and tail lysozyme</fullName>
    </submittedName>
</protein>
<dbReference type="InterPro" id="IPR054030">
    <property type="entry name" value="Gp5_Vgr_C"/>
</dbReference>
<accession>A0A1B0XVX0</accession>
<reference evidence="3 4" key="1">
    <citation type="submission" date="2016-05" db="EMBL/GenBank/DDBJ databases">
        <title>Campylobacter bacteriophages isolated in Slovenia.</title>
        <authorList>
            <person name="Janez N."/>
            <person name="Peterka M."/>
            <person name="Accetto T."/>
        </authorList>
    </citation>
    <scope>NUCLEOTIDE SEQUENCE [LARGE SCALE GENOMIC DNA]</scope>
</reference>
<evidence type="ECO:0000313" key="4">
    <source>
        <dbReference type="Proteomes" id="UP000221511"/>
    </source>
</evidence>